<dbReference type="PANTHER" id="PTHR30363:SF44">
    <property type="entry name" value="AGA OPERON TRANSCRIPTIONAL REPRESSOR-RELATED"/>
    <property type="match status" value="1"/>
</dbReference>
<accession>A0A9X0YRE4</accession>
<dbReference type="PROSITE" id="PS51000">
    <property type="entry name" value="HTH_DEOR_2"/>
    <property type="match status" value="1"/>
</dbReference>
<keyword evidence="1" id="KW-0805">Transcription regulation</keyword>
<gene>
    <name evidence="5" type="ORF">J2Z64_000191</name>
</gene>
<dbReference type="SUPFAM" id="SSF46785">
    <property type="entry name" value="Winged helix' DNA-binding domain"/>
    <property type="match status" value="1"/>
</dbReference>
<keyword evidence="6" id="KW-1185">Reference proteome</keyword>
<reference evidence="5" key="1">
    <citation type="submission" date="2021-03" db="EMBL/GenBank/DDBJ databases">
        <title>Genomic Encyclopedia of Type Strains, Phase IV (KMG-IV): sequencing the most valuable type-strain genomes for metagenomic binning, comparative biology and taxonomic classification.</title>
        <authorList>
            <person name="Goeker M."/>
        </authorList>
    </citation>
    <scope>NUCLEOTIDE SEQUENCE</scope>
    <source>
        <strain evidence="5">DSM 107338</strain>
    </source>
</reference>
<dbReference type="SMART" id="SM00420">
    <property type="entry name" value="HTH_DEOR"/>
    <property type="match status" value="1"/>
</dbReference>
<evidence type="ECO:0000259" key="4">
    <source>
        <dbReference type="PROSITE" id="PS51000"/>
    </source>
</evidence>
<dbReference type="SUPFAM" id="SSF100950">
    <property type="entry name" value="NagB/RpiA/CoA transferase-like"/>
    <property type="match status" value="1"/>
</dbReference>
<dbReference type="PANTHER" id="PTHR30363">
    <property type="entry name" value="HTH-TYPE TRANSCRIPTIONAL REGULATOR SRLR-RELATED"/>
    <property type="match status" value="1"/>
</dbReference>
<dbReference type="InterPro" id="IPR037171">
    <property type="entry name" value="NagB/RpiA_transferase-like"/>
</dbReference>
<evidence type="ECO:0000256" key="2">
    <source>
        <dbReference type="ARBA" id="ARBA00023125"/>
    </source>
</evidence>
<dbReference type="EMBL" id="JAGGMB010000001">
    <property type="protein sequence ID" value="MBP2075980.1"/>
    <property type="molecule type" value="Genomic_DNA"/>
</dbReference>
<protein>
    <submittedName>
        <fullName evidence="5">DeoR/GlpR family transcriptional regulator of sugar metabolism</fullName>
    </submittedName>
</protein>
<dbReference type="PROSITE" id="PS00894">
    <property type="entry name" value="HTH_DEOR_1"/>
    <property type="match status" value="1"/>
</dbReference>
<dbReference type="GO" id="GO:0003700">
    <property type="term" value="F:DNA-binding transcription factor activity"/>
    <property type="evidence" value="ECO:0007669"/>
    <property type="project" value="InterPro"/>
</dbReference>
<dbReference type="InterPro" id="IPR014036">
    <property type="entry name" value="DeoR-like_C"/>
</dbReference>
<dbReference type="RefSeq" id="WP_149474933.1">
    <property type="nucleotide sequence ID" value="NZ_JAGGMB010000001.1"/>
</dbReference>
<dbReference type="Gene3D" id="3.40.50.1360">
    <property type="match status" value="1"/>
</dbReference>
<proteinExistence type="predicted"/>
<dbReference type="Proteomes" id="UP001138793">
    <property type="component" value="Unassembled WGS sequence"/>
</dbReference>
<evidence type="ECO:0000313" key="6">
    <source>
        <dbReference type="Proteomes" id="UP001138793"/>
    </source>
</evidence>
<dbReference type="Pfam" id="PF00455">
    <property type="entry name" value="DeoRC"/>
    <property type="match status" value="1"/>
</dbReference>
<comment type="caution">
    <text evidence="5">The sequence shown here is derived from an EMBL/GenBank/DDBJ whole genome shotgun (WGS) entry which is preliminary data.</text>
</comment>
<keyword evidence="2" id="KW-0238">DNA-binding</keyword>
<dbReference type="SMART" id="SM01134">
    <property type="entry name" value="DeoRC"/>
    <property type="match status" value="1"/>
</dbReference>
<dbReference type="InterPro" id="IPR036390">
    <property type="entry name" value="WH_DNA-bd_sf"/>
</dbReference>
<dbReference type="InterPro" id="IPR050313">
    <property type="entry name" value="Carb_Metab_HTH_regulators"/>
</dbReference>
<dbReference type="InterPro" id="IPR036388">
    <property type="entry name" value="WH-like_DNA-bd_sf"/>
</dbReference>
<dbReference type="OrthoDB" id="9797223at2"/>
<dbReference type="InterPro" id="IPR018356">
    <property type="entry name" value="Tscrpt_reg_HTH_DeoR_CS"/>
</dbReference>
<dbReference type="Gene3D" id="1.10.10.10">
    <property type="entry name" value="Winged helix-like DNA-binding domain superfamily/Winged helix DNA-binding domain"/>
    <property type="match status" value="1"/>
</dbReference>
<evidence type="ECO:0000256" key="3">
    <source>
        <dbReference type="ARBA" id="ARBA00023163"/>
    </source>
</evidence>
<feature type="domain" description="HTH deoR-type" evidence="4">
    <location>
        <begin position="3"/>
        <end position="59"/>
    </location>
</feature>
<keyword evidence="3" id="KW-0804">Transcription</keyword>
<dbReference type="Pfam" id="PF08220">
    <property type="entry name" value="HTH_DeoR"/>
    <property type="match status" value="1"/>
</dbReference>
<dbReference type="InterPro" id="IPR001034">
    <property type="entry name" value="DeoR_HTH"/>
</dbReference>
<dbReference type="AlphaFoldDB" id="A0A9X0YRE4"/>
<name>A0A9X0YRE4_9BACI</name>
<dbReference type="GO" id="GO:0003677">
    <property type="term" value="F:DNA binding"/>
    <property type="evidence" value="ECO:0007669"/>
    <property type="project" value="UniProtKB-KW"/>
</dbReference>
<sequence length="266" mass="29751">MFVTKRQQLMFSYIKEKVVVSINEVADTFKVSVVTARKDIEILEKQTANIKKVHGGVIWKEEDIEEKQVQHDSLTYLNERFSERVKLNPTKKKALANKAITLIQDGESILLDAGSTIYEFAKTIPNNKKLTVLITALNIAEVLETNHAVTKIILGGVFRSKSTTMVSSMMEQTISSVHVDKLFIAASGLSLSHGFTCNDILETDVKKGLLASAKEVYWLLDSSKIGKISSFQISPLKRNHSLIVDSGIQMEDKRKLEKELNVIIAD</sequence>
<organism evidence="5 6">
    <name type="scientific">Oceanobacillus polygoni</name>
    <dbReference type="NCBI Taxonomy" id="1235259"/>
    <lineage>
        <taxon>Bacteria</taxon>
        <taxon>Bacillati</taxon>
        <taxon>Bacillota</taxon>
        <taxon>Bacilli</taxon>
        <taxon>Bacillales</taxon>
        <taxon>Bacillaceae</taxon>
        <taxon>Oceanobacillus</taxon>
    </lineage>
</organism>
<evidence type="ECO:0000313" key="5">
    <source>
        <dbReference type="EMBL" id="MBP2075980.1"/>
    </source>
</evidence>
<evidence type="ECO:0000256" key="1">
    <source>
        <dbReference type="ARBA" id="ARBA00023015"/>
    </source>
</evidence>